<dbReference type="InterPro" id="IPR033138">
    <property type="entry name" value="Cu_oxidase_CS"/>
</dbReference>
<dbReference type="GO" id="GO:0033573">
    <property type="term" value="C:high-affinity iron permease complex"/>
    <property type="evidence" value="ECO:0007669"/>
    <property type="project" value="TreeGrafter"/>
</dbReference>
<evidence type="ECO:0000259" key="17">
    <source>
        <dbReference type="Pfam" id="PF07732"/>
    </source>
</evidence>
<dbReference type="GO" id="GO:0005576">
    <property type="term" value="C:extracellular region"/>
    <property type="evidence" value="ECO:0007669"/>
    <property type="project" value="UniProtKB-SubCell"/>
</dbReference>
<evidence type="ECO:0000313" key="18">
    <source>
        <dbReference type="EMBL" id="PLW18445.1"/>
    </source>
</evidence>
<feature type="domain" description="Plastocyanin-like" evidence="16">
    <location>
        <begin position="555"/>
        <end position="688"/>
    </location>
</feature>
<dbReference type="GO" id="GO:0033215">
    <property type="term" value="P:reductive iron assimilation"/>
    <property type="evidence" value="ECO:0007669"/>
    <property type="project" value="TreeGrafter"/>
</dbReference>
<dbReference type="EMBL" id="PGCJ01000831">
    <property type="protein sequence ID" value="PLW18445.1"/>
    <property type="molecule type" value="Genomic_DNA"/>
</dbReference>
<gene>
    <name evidence="18" type="ORF">PCANC_15791</name>
</gene>
<dbReference type="FunFam" id="2.60.40.420:FF:000070">
    <property type="entry name" value="Potential multicopper ferro-O2-oxidoreductase"/>
    <property type="match status" value="1"/>
</dbReference>
<evidence type="ECO:0000256" key="6">
    <source>
        <dbReference type="ARBA" id="ARBA00022525"/>
    </source>
</evidence>
<evidence type="ECO:0000256" key="14">
    <source>
        <dbReference type="SAM" id="Phobius"/>
    </source>
</evidence>
<name>A0A2N5SYY0_9BASI</name>
<keyword evidence="14" id="KW-0472">Membrane</keyword>
<keyword evidence="6" id="KW-0964">Secreted</keyword>
<keyword evidence="14" id="KW-0812">Transmembrane</keyword>
<evidence type="ECO:0000259" key="15">
    <source>
        <dbReference type="Pfam" id="PF00394"/>
    </source>
</evidence>
<dbReference type="PROSITE" id="PS00080">
    <property type="entry name" value="MULTICOPPER_OXIDASE2"/>
    <property type="match status" value="1"/>
</dbReference>
<keyword evidence="7" id="KW-0479">Metal-binding</keyword>
<dbReference type="AlphaFoldDB" id="A0A2N5SYY0"/>
<organism evidence="18 19">
    <name type="scientific">Puccinia coronata f. sp. avenae</name>
    <dbReference type="NCBI Taxonomy" id="200324"/>
    <lineage>
        <taxon>Eukaryota</taxon>
        <taxon>Fungi</taxon>
        <taxon>Dikarya</taxon>
        <taxon>Basidiomycota</taxon>
        <taxon>Pucciniomycotina</taxon>
        <taxon>Pucciniomycetes</taxon>
        <taxon>Pucciniales</taxon>
        <taxon>Pucciniaceae</taxon>
        <taxon>Puccinia</taxon>
    </lineage>
</organism>
<dbReference type="PANTHER" id="PTHR11709:SF361">
    <property type="entry name" value="IRON TRANSPORT MULTICOPPER OXIDASE FET3"/>
    <property type="match status" value="1"/>
</dbReference>
<dbReference type="FunFam" id="2.60.40.420:FF:000112">
    <property type="entry name" value="Laccase B"/>
    <property type="match status" value="1"/>
</dbReference>
<comment type="catalytic activity">
    <reaction evidence="1">
        <text>4 hydroquinone + O2 = 4 benzosemiquinone + 2 H2O</text>
        <dbReference type="Rhea" id="RHEA:11276"/>
        <dbReference type="ChEBI" id="CHEBI:15377"/>
        <dbReference type="ChEBI" id="CHEBI:15379"/>
        <dbReference type="ChEBI" id="CHEBI:17594"/>
        <dbReference type="ChEBI" id="CHEBI:17977"/>
        <dbReference type="EC" id="1.10.3.2"/>
    </reaction>
</comment>
<dbReference type="Pfam" id="PF00394">
    <property type="entry name" value="Cu-oxidase"/>
    <property type="match status" value="1"/>
</dbReference>
<keyword evidence="10" id="KW-0186">Copper</keyword>
<protein>
    <recommendedName>
        <fullName evidence="5">laccase</fullName>
        <ecNumber evidence="5">1.10.3.2</ecNumber>
    </recommendedName>
</protein>
<dbReference type="InterPro" id="IPR002355">
    <property type="entry name" value="Cu_oxidase_Cu_BS"/>
</dbReference>
<comment type="cofactor">
    <cofactor evidence="2">
        <name>Cu cation</name>
        <dbReference type="ChEBI" id="CHEBI:23378"/>
    </cofactor>
</comment>
<dbReference type="Gene3D" id="2.60.40.420">
    <property type="entry name" value="Cupredoxins - blue copper proteins"/>
    <property type="match status" value="3"/>
</dbReference>
<feature type="transmembrane region" description="Helical" evidence="14">
    <location>
        <begin position="746"/>
        <end position="766"/>
    </location>
</feature>
<dbReference type="InterPro" id="IPR008972">
    <property type="entry name" value="Cupredoxin"/>
</dbReference>
<dbReference type="CDD" id="cd13851">
    <property type="entry name" value="CuRO_1_Fet3p"/>
    <property type="match status" value="1"/>
</dbReference>
<keyword evidence="9" id="KW-0560">Oxidoreductase</keyword>
<keyword evidence="11" id="KW-1015">Disulfide bond</keyword>
<evidence type="ECO:0000256" key="3">
    <source>
        <dbReference type="ARBA" id="ARBA00004613"/>
    </source>
</evidence>
<dbReference type="InterPro" id="IPR044130">
    <property type="entry name" value="CuRO_2_Fet3-like"/>
</dbReference>
<dbReference type="CDD" id="cd13877">
    <property type="entry name" value="CuRO_2_Fet3p_like"/>
    <property type="match status" value="1"/>
</dbReference>
<dbReference type="GO" id="GO:0004322">
    <property type="term" value="F:ferroxidase activity"/>
    <property type="evidence" value="ECO:0007669"/>
    <property type="project" value="TreeGrafter"/>
</dbReference>
<feature type="domain" description="Plastocyanin-like" evidence="15">
    <location>
        <begin position="339"/>
        <end position="482"/>
    </location>
</feature>
<proteinExistence type="inferred from homology"/>
<keyword evidence="12" id="KW-0325">Glycoprotein</keyword>
<evidence type="ECO:0000256" key="7">
    <source>
        <dbReference type="ARBA" id="ARBA00022723"/>
    </source>
</evidence>
<evidence type="ECO:0000256" key="8">
    <source>
        <dbReference type="ARBA" id="ARBA00022729"/>
    </source>
</evidence>
<dbReference type="Pfam" id="PF07731">
    <property type="entry name" value="Cu-oxidase_2"/>
    <property type="match status" value="1"/>
</dbReference>
<dbReference type="InterPro" id="IPR001117">
    <property type="entry name" value="Cu-oxidase_2nd"/>
</dbReference>
<dbReference type="SUPFAM" id="SSF49503">
    <property type="entry name" value="Cupredoxins"/>
    <property type="match status" value="3"/>
</dbReference>
<dbReference type="PANTHER" id="PTHR11709">
    <property type="entry name" value="MULTI-COPPER OXIDASE"/>
    <property type="match status" value="1"/>
</dbReference>
<feature type="domain" description="Plastocyanin-like" evidence="17">
    <location>
        <begin position="213"/>
        <end position="329"/>
    </location>
</feature>
<evidence type="ECO:0000256" key="13">
    <source>
        <dbReference type="ARBA" id="ARBA00023185"/>
    </source>
</evidence>
<dbReference type="Proteomes" id="UP000235388">
    <property type="component" value="Unassembled WGS sequence"/>
</dbReference>
<evidence type="ECO:0000256" key="10">
    <source>
        <dbReference type="ARBA" id="ARBA00023008"/>
    </source>
</evidence>
<evidence type="ECO:0000256" key="5">
    <source>
        <dbReference type="ARBA" id="ARBA00012297"/>
    </source>
</evidence>
<reference evidence="18 19" key="1">
    <citation type="submission" date="2017-11" db="EMBL/GenBank/DDBJ databases">
        <title>De novo assembly and phasing of dikaryotic genomes from two isolates of Puccinia coronata f. sp. avenae, the causal agent of oat crown rust.</title>
        <authorList>
            <person name="Miller M.E."/>
            <person name="Zhang Y."/>
            <person name="Omidvar V."/>
            <person name="Sperschneider J."/>
            <person name="Schwessinger B."/>
            <person name="Raley C."/>
            <person name="Palmer J.M."/>
            <person name="Garnica D."/>
            <person name="Upadhyaya N."/>
            <person name="Rathjen J."/>
            <person name="Taylor J.M."/>
            <person name="Park R.F."/>
            <person name="Dodds P.N."/>
            <person name="Hirsch C.D."/>
            <person name="Kianian S.F."/>
            <person name="Figueroa M."/>
        </authorList>
    </citation>
    <scope>NUCLEOTIDE SEQUENCE [LARGE SCALE GENOMIC DNA]</scope>
    <source>
        <strain evidence="18">12NC29</strain>
    </source>
</reference>
<dbReference type="OrthoDB" id="2121828at2759"/>
<comment type="caution">
    <text evidence="18">The sequence shown here is derived from an EMBL/GenBank/DDBJ whole genome shotgun (WGS) entry which is preliminary data.</text>
</comment>
<dbReference type="PROSITE" id="PS00079">
    <property type="entry name" value="MULTICOPPER_OXIDASE1"/>
    <property type="match status" value="1"/>
</dbReference>
<dbReference type="CDD" id="cd13899">
    <property type="entry name" value="CuRO_3_Fet3p"/>
    <property type="match status" value="1"/>
</dbReference>
<keyword evidence="13" id="KW-0439">Lignin degradation</keyword>
<evidence type="ECO:0000259" key="16">
    <source>
        <dbReference type="Pfam" id="PF07731"/>
    </source>
</evidence>
<dbReference type="GO" id="GO:0052716">
    <property type="term" value="F:hydroquinone:oxygen oxidoreductase activity"/>
    <property type="evidence" value="ECO:0007669"/>
    <property type="project" value="UniProtKB-EC"/>
</dbReference>
<dbReference type="InterPro" id="IPR011706">
    <property type="entry name" value="Cu-oxidase_C"/>
</dbReference>
<dbReference type="GO" id="GO:0010106">
    <property type="term" value="P:cellular response to iron ion starvation"/>
    <property type="evidence" value="ECO:0007669"/>
    <property type="project" value="TreeGrafter"/>
</dbReference>
<dbReference type="STRING" id="200324.A0A2N5SYY0"/>
<evidence type="ECO:0000256" key="2">
    <source>
        <dbReference type="ARBA" id="ARBA00001935"/>
    </source>
</evidence>
<sequence length="811" mass="89624">MRTETGTAGINRSNTAVRAVLEQPCSTGGRTGTIRPKHLPAGRTGLSDQFLGPVAQDQPGPVGQICPTSWLSLRSDSVRPNTGRTRLFEHRSSSRVRPVNAGSEALWELAPGPCIVHAGCDITYSPPLPPSRDAIDRTGLSSSYYAEGILSYVLEPVERTLQQVKPQSPHHYKSDPDPPIQLAMRADILSRLACLWCLVHQGRLAVIDFYWNITYATANPDGLFERTVIGVNHTWPPPPITVSSGDVIRMHAFNGLPDNPTTLHFHGMFFNGTNFYDGAMGVTQCGIPPGSEFVYLVNTTNQIGTYWVHAHSLGQYVDGLRAPVVILPPLTTGKRPYDEEFTIVLSDWYHQQHSQLISTFLSRSNPLGAEPVPDSALVYVVQNNNYREHFNENATLPFLPGKTYRLRILNVGALGMFYFKIDGHQMSVIEVDGTDVEALPVDMLSLAAAQRYSVLVTARNETTQNYLFHANFEPSMFDSIPDALKLNYSSSIIYAPGAPTAPEELFTEYKALDDLAFKPTLGLSMISKTKTIELNVFFSTFQNGVNRAAFNNVTYVPPRVPTVMTIDSAPVNAVQDSVIYGPQSNAFVINHLEVVELTVFNWDKGNHPFHLHGQKFQVVNKQPSINPGSPTYSNQTLSNPLRRDTIQIPGGGFVSLRFVADNPGAWLFHCHIEWHLQSGLAAMFIVAPEIQQKNSPVPQFMKDQCAMMKVPSSGNAGGLTGSKIYDLSTAPQGPFPQISGFHARGILSMAACIVSSLIGVLTIIWYTRGEQFNDEEVEQEFLEKIKAKSHQDRPSGFINQIPHLFTSYRRS</sequence>
<comment type="similarity">
    <text evidence="4">Belongs to the multicopper oxidase family.</text>
</comment>
<evidence type="ECO:0000256" key="12">
    <source>
        <dbReference type="ARBA" id="ARBA00023180"/>
    </source>
</evidence>
<evidence type="ECO:0000256" key="11">
    <source>
        <dbReference type="ARBA" id="ARBA00023157"/>
    </source>
</evidence>
<evidence type="ECO:0000256" key="1">
    <source>
        <dbReference type="ARBA" id="ARBA00000349"/>
    </source>
</evidence>
<evidence type="ECO:0000256" key="9">
    <source>
        <dbReference type="ARBA" id="ARBA00023002"/>
    </source>
</evidence>
<dbReference type="GO" id="GO:0005507">
    <property type="term" value="F:copper ion binding"/>
    <property type="evidence" value="ECO:0007669"/>
    <property type="project" value="InterPro"/>
</dbReference>
<comment type="subcellular location">
    <subcellularLocation>
        <location evidence="3">Secreted</location>
    </subcellularLocation>
</comment>
<keyword evidence="8" id="KW-0732">Signal</keyword>
<keyword evidence="19" id="KW-1185">Reference proteome</keyword>
<dbReference type="InterPro" id="IPR045087">
    <property type="entry name" value="Cu-oxidase_fam"/>
</dbReference>
<dbReference type="Pfam" id="PF07732">
    <property type="entry name" value="Cu-oxidase_3"/>
    <property type="match status" value="1"/>
</dbReference>
<evidence type="ECO:0000256" key="4">
    <source>
        <dbReference type="ARBA" id="ARBA00010609"/>
    </source>
</evidence>
<evidence type="ECO:0000313" key="19">
    <source>
        <dbReference type="Proteomes" id="UP000235388"/>
    </source>
</evidence>
<dbReference type="EC" id="1.10.3.2" evidence="5"/>
<accession>A0A2N5SYY0</accession>
<dbReference type="InterPro" id="IPR011707">
    <property type="entry name" value="Cu-oxidase-like_N"/>
</dbReference>
<dbReference type="GO" id="GO:0046274">
    <property type="term" value="P:lignin catabolic process"/>
    <property type="evidence" value="ECO:0007669"/>
    <property type="project" value="UniProtKB-KW"/>
</dbReference>
<keyword evidence="14" id="KW-1133">Transmembrane helix</keyword>